<feature type="region of interest" description="Disordered" evidence="11">
    <location>
        <begin position="1805"/>
        <end position="1851"/>
    </location>
</feature>
<feature type="compositionally biased region" description="Pro residues" evidence="11">
    <location>
        <begin position="264"/>
        <end position="276"/>
    </location>
</feature>
<dbReference type="CDD" id="cd18793">
    <property type="entry name" value="SF2_C_SNF"/>
    <property type="match status" value="1"/>
</dbReference>
<feature type="region of interest" description="Disordered" evidence="11">
    <location>
        <begin position="93"/>
        <end position="118"/>
    </location>
</feature>
<dbReference type="GO" id="GO:0003677">
    <property type="term" value="F:DNA binding"/>
    <property type="evidence" value="ECO:0007669"/>
    <property type="project" value="UniProtKB-KW"/>
</dbReference>
<dbReference type="InterPro" id="IPR000330">
    <property type="entry name" value="SNF2_N"/>
</dbReference>
<dbReference type="PROSITE" id="PS50013">
    <property type="entry name" value="CHROMO_2"/>
    <property type="match status" value="2"/>
</dbReference>
<feature type="compositionally biased region" description="Basic residues" evidence="11">
    <location>
        <begin position="1693"/>
        <end position="1702"/>
    </location>
</feature>
<keyword evidence="4" id="KW-0378">Hydrolase</keyword>
<dbReference type="PROSITE" id="PS51194">
    <property type="entry name" value="HELICASE_CTER"/>
    <property type="match status" value="1"/>
</dbReference>
<dbReference type="OrthoDB" id="5857104at2759"/>
<feature type="compositionally biased region" description="Low complexity" evidence="11">
    <location>
        <begin position="2716"/>
        <end position="2727"/>
    </location>
</feature>
<evidence type="ECO:0000256" key="9">
    <source>
        <dbReference type="ARBA" id="ARBA00023163"/>
    </source>
</evidence>
<feature type="compositionally biased region" description="Polar residues" evidence="11">
    <location>
        <begin position="3125"/>
        <end position="3137"/>
    </location>
</feature>
<feature type="domain" description="Helicase ATP-binding" evidence="13">
    <location>
        <begin position="1074"/>
        <end position="1248"/>
    </location>
</feature>
<feature type="compositionally biased region" description="Basic residues" evidence="11">
    <location>
        <begin position="705"/>
        <end position="724"/>
    </location>
</feature>
<feature type="compositionally biased region" description="Basic and acidic residues" evidence="11">
    <location>
        <begin position="2354"/>
        <end position="2364"/>
    </location>
</feature>
<feature type="compositionally biased region" description="Polar residues" evidence="11">
    <location>
        <begin position="173"/>
        <end position="187"/>
    </location>
</feature>
<keyword evidence="9" id="KW-0804">Transcription</keyword>
<dbReference type="InterPro" id="IPR051493">
    <property type="entry name" value="CHD"/>
</dbReference>
<dbReference type="InterPro" id="IPR037259">
    <property type="entry name" value="BRK_sf"/>
</dbReference>
<feature type="compositionally biased region" description="Basic and acidic residues" evidence="11">
    <location>
        <begin position="3138"/>
        <end position="3153"/>
    </location>
</feature>
<dbReference type="Gene3D" id="3.40.50.300">
    <property type="entry name" value="P-loop containing nucleotide triphosphate hydrolases"/>
    <property type="match status" value="1"/>
</dbReference>
<dbReference type="InterPro" id="IPR038718">
    <property type="entry name" value="SNF2-like_sf"/>
</dbReference>
<feature type="compositionally biased region" description="Low complexity" evidence="11">
    <location>
        <begin position="3105"/>
        <end position="3116"/>
    </location>
</feature>
<dbReference type="Pfam" id="PF00385">
    <property type="entry name" value="Chromo"/>
    <property type="match status" value="1"/>
</dbReference>
<feature type="region of interest" description="Disordered" evidence="11">
    <location>
        <begin position="2293"/>
        <end position="2474"/>
    </location>
</feature>
<feature type="domain" description="Helicase C-terminal" evidence="14">
    <location>
        <begin position="1391"/>
        <end position="1542"/>
    </location>
</feature>
<dbReference type="InterPro" id="IPR027417">
    <property type="entry name" value="P-loop_NTPase"/>
</dbReference>
<reference evidence="15 16" key="1">
    <citation type="journal article" date="2016" name="Nat. Commun.">
        <title>Extremotolerant tardigrade genome and improved radiotolerance of human cultured cells by tardigrade-unique protein.</title>
        <authorList>
            <person name="Hashimoto T."/>
            <person name="Horikawa D.D."/>
            <person name="Saito Y."/>
            <person name="Kuwahara H."/>
            <person name="Kozuka-Hata H."/>
            <person name="Shin-I T."/>
            <person name="Minakuchi Y."/>
            <person name="Ohishi K."/>
            <person name="Motoyama A."/>
            <person name="Aizu T."/>
            <person name="Enomoto A."/>
            <person name="Kondo K."/>
            <person name="Tanaka S."/>
            <person name="Hara Y."/>
            <person name="Koshikawa S."/>
            <person name="Sagara H."/>
            <person name="Miura T."/>
            <person name="Yokobori S."/>
            <person name="Miyagawa K."/>
            <person name="Suzuki Y."/>
            <person name="Kubo T."/>
            <person name="Oyama M."/>
            <person name="Kohara Y."/>
            <person name="Fujiyama A."/>
            <person name="Arakawa K."/>
            <person name="Katayama T."/>
            <person name="Toyoda A."/>
            <person name="Kunieda T."/>
        </authorList>
    </citation>
    <scope>NUCLEOTIDE SEQUENCE [LARGE SCALE GENOMIC DNA]</scope>
    <source>
        <strain evidence="15 16">YOKOZUNA-1</strain>
    </source>
</reference>
<dbReference type="SMART" id="SM00298">
    <property type="entry name" value="CHROMO"/>
    <property type="match status" value="2"/>
</dbReference>
<evidence type="ECO:0000259" key="13">
    <source>
        <dbReference type="PROSITE" id="PS51192"/>
    </source>
</evidence>
<evidence type="ECO:0000256" key="8">
    <source>
        <dbReference type="ARBA" id="ARBA00023125"/>
    </source>
</evidence>
<dbReference type="InterPro" id="IPR056342">
    <property type="entry name" value="HTH_CHD6-9"/>
</dbReference>
<dbReference type="FunFam" id="3.40.50.10810:FF:000003">
    <property type="entry name" value="chromodomain-helicase-DNA-binding protein 8 isoform X4"/>
    <property type="match status" value="1"/>
</dbReference>
<feature type="compositionally biased region" description="Basic and acidic residues" evidence="11">
    <location>
        <begin position="2425"/>
        <end position="2440"/>
    </location>
</feature>
<feature type="compositionally biased region" description="Gly residues" evidence="11">
    <location>
        <begin position="160"/>
        <end position="172"/>
    </location>
</feature>
<dbReference type="SMART" id="SM00592">
    <property type="entry name" value="BRK"/>
    <property type="match status" value="2"/>
</dbReference>
<feature type="region of interest" description="Disordered" evidence="11">
    <location>
        <begin position="618"/>
        <end position="815"/>
    </location>
</feature>
<feature type="region of interest" description="Disordered" evidence="11">
    <location>
        <begin position="1665"/>
        <end position="1710"/>
    </location>
</feature>
<dbReference type="FunFam" id="3.40.50.300:FF:000015">
    <property type="entry name" value="chromodomain-helicase-DNA-binding protein 9 isoform X1"/>
    <property type="match status" value="1"/>
</dbReference>
<evidence type="ECO:0000256" key="11">
    <source>
        <dbReference type="SAM" id="MobiDB-lite"/>
    </source>
</evidence>
<keyword evidence="5" id="KW-0067">ATP-binding</keyword>
<feature type="compositionally biased region" description="Basic and acidic residues" evidence="11">
    <location>
        <begin position="2731"/>
        <end position="2747"/>
    </location>
</feature>
<feature type="compositionally biased region" description="Basic and acidic residues" evidence="11">
    <location>
        <begin position="2013"/>
        <end position="2023"/>
    </location>
</feature>
<feature type="compositionally biased region" description="Low complexity" evidence="11">
    <location>
        <begin position="663"/>
        <end position="678"/>
    </location>
</feature>
<feature type="compositionally biased region" description="Low complexity" evidence="11">
    <location>
        <begin position="374"/>
        <end position="404"/>
    </location>
</feature>
<sequence length="3161" mass="349659">MTENSYMSLFSDPSSDFFNTLTPNGEESFSSSGLQPSIVSTVASYQPLEAESIMTLGEPSPSPSKASTASSMYAQLGGGLGSLGGSHLYSMPHSAYAPHGQPSHPSQRLPHHPTYFTPGSLTQAAFAQQTSMQPQRFGHEHFRHASPYQGYPPLPQHGNPSGGMTGVQGGNGSSWPSGGTAYLQQSHPPMRQYGSAPLIQGGYAGPAMTAADGSQSHFLPHAQQAQMNTQQSMQAMRAPIHSGYSQPMAQYPPPANGMQYPAYGQPPPRGAMPAPPTQQRLPAMPYAGPQSMQRFQPASNISAAPQMHPPSKLPQQQQQQSMFMPMQRPPPPIDNTQRSPSNQPGHDVNSTQNSRHEAGDCTVPRPTPPPQSPAAPAEPRNSSAMSSSSAAPASQAQSPVPRSPHQSTGQDGGVKLATDAEASPPKATMPSPMSPHVQSAQRPQQHPFPGMNMMANGVASPGPSNAMMQNHNRMATASYPPGQGPMMQQAPQQMFPPMEGGGHAGQGYYANGPQMMAAARPPSIPAGQPASFTNIAAEIHQMKQSLNTYMTSGQRNAAIDNKIVQIRQKIDYLEKQQAAAAPHGLMRMAASGPMNGNLRPAGMAAAAMVPPSMQMLPGGPAVMMSHPMSGQGGPPTMEGNHRDPQRPGIPPPNHNGFPTNGMSSAAAASAPPSQASHSPPHEGGFSAELTSSQESEDESANKYASPKKKRNSRNRASSSRKRKAKADSADSATKSPAKSRSRPKAKAKTAEKSSFQFGKKSKKKKGSDDEGDDIDATPPPSPRAPPLEQEFDGEYVEKRRSTRAVKKKKYNDEDNDQAEVDMLLAPIVEINVAAEFENGESLPADSQMSDSTMAESVEATRKYFVEPGDSEPIVVEKVMADRMGERPVKKDDGGEKEGEGDKQETIPVEEFYVKFKSYSYLHCDWKTVAELEVIDKRIKQKVQRYKQKKETRMDYMEEADEEPFDPNYTEVDRILDEKVFPHFADNEDVSTMRPYFLCKWVGLPYDECTWEVEEDCDSTKIAEYRLRQVPPPPAERKRIPRPKARDWKKMEAGMVYKNGNTLRDYQLEGVNWLLFSWYHGQNCILADEMGLGKTVQSTVFLEHVRRYGIRGPFLVVVPLSTLGNWSREVETWTDMNGICYHGGSTTREIIRHYEFYYKNDKGQKLAGIHKFNIFITTYEILLADIYELREIEWRAVVIDEAHRLKNMKCKLLEGLKLLDLEHRVLLTGTPLQNNVEELFSLLHFLEPERFSNMEAFSLDFGNLKTDDQVTKLQQILKPMMLRRLKEDVEKSIAPKEETIIEVELTNMQKKWYRAILEKNFAFLQKGSNTANVPNLMNTMMELRKCCNHPYLLNGAEDSIIEDMTAAQGAQGAQDRETLLKALVQSSGKLVLIDKLLPKLKEGGHKVLIFSQMVRCLDILEDYLVQKRHSFERIDGRVRGPDRQAAIDRFSRDDSDRFVFLLCTRAGGLGINLTAADTVIIFDSDWNPQNDLQAQARCHRIGQDKPVKIYRLITHNSYEREMFDKASLKLGLDKAVLQSGQMTGKSDSHAGGPVAPQLSKNDVEDLLKRGAYGALMEDDAAGDQFCTEDIEQILQRRTQTVQLEAGEKGSTFSKATFAATGTRDDIDINDPDFWQKWAKKAEIQTDKDAFENDLIIHEPRKRAQVKRYGEELEDEADDASDDDYDSDEEDGKGRRGRKGKKGRGGKEEDRPRAGNWLRTECLRLEKALLAWGWGRWKEIVKDCNFKRHFSEKDVEIFGRTLVHYCCKQYSGSDDKAKPYIWNLVQYAYMDDWEQRKAQAFKLKEAAGQLEDTEAPSSSRSAKRNRKSAKKAGTPEEEAGSSEQAPDWENDGRFDPEKLLDDSFLKHMKKHSVNRLILRLKLLESLKEEVIQDLGDMIMADTAHDEVPLDVPAVDSIDKPMEWWDDEADKSLLMGVYKHGYERYNDVRNDPKLCFLKKCGPAGQPVASVECEVKETTKDSDGDGDSQETEEPTEAESTDAGSDGAEGSKKKSRQAKNEKAKEESVKSTAVKPGRGRRPNAAKRAPPPSEAGQVNFPTDPDLNTRVRRLIVAFEKRRLRAEQMEVKRQQRLEKQMQADREREAKRLEQQQKKWSKREEGDFLKAISLFGVEFGANKEELLWDRFREVSKLDKKLDKTLTEYYKCFIAMIRKVCGKKLNRDEEGAAAQVDAVAESKAQLCLQRIELLNKVRMTALRHSKLDDRLRLCQAAPNFPSWWIPGEHDKELLEGAAKHGLADTACNIAVDPDYSFGDCIKTSIKLEESPPLKMKSIVKLEKVKTEKSATERRPPGRPRKVIPQPVQPSKEEAEENVPQHLTQDTSGKGCEATPSPKADKKKGHVAEEKSDKEAASQAESQQAVEAQGRASEGTEKLEEEADKVDEPEAKAQSSDMDKALAEASQSILQSGQELANKKEEKALAEAREEASVLLQEEASAETAGKDGVKERPETKEEAARPSSPLVIVKNAASPLPSPGPGRSWSPAELTVAQLLGKSLYAKSWPSDRAIQARLEHICYCVEQNRWPSKRQQEMLSAKIVDESSLTTTTAMPAAVPLSSTASLSSAQLSDSFMDNPDFAMLAAAGHIPGLNGLAETKRRRGRRPRAEIEAERMAQYQAAHQALLQQQQALISAAQAVQSQAQSSRRASSPSSSRKLAHSGAERSADRSEKKSDISRPPPPAHQKVSASQGQEEMEGVLDLTGKGRPSTSSSPSTTTTGNKGKKDVGLERKGEKLSQKVDKLLKKRKQEVETEMDPMDPDGRVPVINLRDGSILQGDKAPKRKDLAHWLMRHDNYVVDTTAFNFPPMVFPEALTNGSMPSSKPSSRDGVSTSSEQQVHLSGEENVTVINRKNGKKMSGRKAPQLKNLGTWLEGNKDFDIDPSWADIIRQDSAAKMRQSLSACTSSKRRKGQETAEAEAEAAAAIFGNHPFAAAFPNLLSGFSNPRMPFAFPPLPPFSMNFSGLMGGMTGEEMMAAHSEKKSGEEGKSSPKKEDKESAKERKKKDKEDKASQQAMDSMMQSQLPFIFPQAGLFAGLHPIFSQGFAGFPFGLPNPLMNGFGGGEEATTATATSSSSRASSEKPRKGGRDKEGTPSQRSALSPAASSEASMRIAERSKASTTSSHKNSASMQRERDKKDKERRQHQEDSDEEASE</sequence>
<feature type="compositionally biased region" description="Basic and acidic residues" evidence="11">
    <location>
        <begin position="2293"/>
        <end position="2304"/>
    </location>
</feature>
<dbReference type="InterPro" id="IPR001650">
    <property type="entry name" value="Helicase_C-like"/>
</dbReference>
<evidence type="ECO:0000256" key="5">
    <source>
        <dbReference type="ARBA" id="ARBA00022840"/>
    </source>
</evidence>
<evidence type="ECO:0000256" key="7">
    <source>
        <dbReference type="ARBA" id="ARBA00023015"/>
    </source>
</evidence>
<dbReference type="SUPFAM" id="SSF54160">
    <property type="entry name" value="Chromo domain-like"/>
    <property type="match status" value="2"/>
</dbReference>
<evidence type="ECO:0000256" key="3">
    <source>
        <dbReference type="ARBA" id="ARBA00022741"/>
    </source>
</evidence>
<dbReference type="InterPro" id="IPR049730">
    <property type="entry name" value="SNF2/RAD54-like_C"/>
</dbReference>
<dbReference type="InterPro" id="IPR023780">
    <property type="entry name" value="Chromo_domain"/>
</dbReference>
<feature type="region of interest" description="Disordered" evidence="11">
    <location>
        <begin position="143"/>
        <end position="198"/>
    </location>
</feature>
<dbReference type="PANTHER" id="PTHR46850">
    <property type="entry name" value="CHROMODOMAIN-HELICASE-DNA-BINDING PROTEIN 9"/>
    <property type="match status" value="1"/>
</dbReference>
<dbReference type="CDD" id="cd18663">
    <property type="entry name" value="CD2_tandem_CHD5-9_like"/>
    <property type="match status" value="1"/>
</dbReference>
<keyword evidence="8" id="KW-0238">DNA-binding</keyword>
<dbReference type="Gene3D" id="3.40.5.120">
    <property type="match status" value="2"/>
</dbReference>
<feature type="compositionally biased region" description="Basic and acidic residues" evidence="11">
    <location>
        <begin position="2453"/>
        <end position="2469"/>
    </location>
</feature>
<feature type="region of interest" description="Disordered" evidence="11">
    <location>
        <begin position="2824"/>
        <end position="2852"/>
    </location>
</feature>
<dbReference type="CDD" id="cd17995">
    <property type="entry name" value="DEXHc_CHD6_7_8_9"/>
    <property type="match status" value="1"/>
</dbReference>
<feature type="compositionally biased region" description="Polar residues" evidence="11">
    <location>
        <begin position="334"/>
        <end position="353"/>
    </location>
</feature>
<dbReference type="EMBL" id="BDGG01000015">
    <property type="protein sequence ID" value="GAV07723.1"/>
    <property type="molecule type" value="Genomic_DNA"/>
</dbReference>
<feature type="compositionally biased region" description="Basic and acidic residues" evidence="11">
    <location>
        <begin position="2394"/>
        <end position="2410"/>
    </location>
</feature>
<feature type="compositionally biased region" description="Polar residues" evidence="11">
    <location>
        <begin position="2413"/>
        <end position="2422"/>
    </location>
</feature>
<dbReference type="InterPro" id="IPR006576">
    <property type="entry name" value="BRK_domain"/>
</dbReference>
<feature type="compositionally biased region" description="Polar residues" evidence="11">
    <location>
        <begin position="2824"/>
        <end position="2847"/>
    </location>
</feature>
<evidence type="ECO:0000313" key="16">
    <source>
        <dbReference type="Proteomes" id="UP000186922"/>
    </source>
</evidence>
<keyword evidence="3" id="KW-0547">Nucleotide-binding</keyword>
<dbReference type="Gene3D" id="2.40.50.40">
    <property type="match status" value="2"/>
</dbReference>
<comment type="subcellular location">
    <subcellularLocation>
        <location evidence="1">Nucleus</location>
    </subcellularLocation>
</comment>
<evidence type="ECO:0000313" key="15">
    <source>
        <dbReference type="EMBL" id="GAV07723.1"/>
    </source>
</evidence>
<feature type="region of interest" description="Disordered" evidence="11">
    <location>
        <begin position="2651"/>
        <end position="2747"/>
    </location>
</feature>
<feature type="region of interest" description="Disordered" evidence="11">
    <location>
        <begin position="2087"/>
        <end position="2108"/>
    </location>
</feature>
<feature type="region of interest" description="Disordered" evidence="11">
    <location>
        <begin position="3068"/>
        <end position="3161"/>
    </location>
</feature>
<feature type="compositionally biased region" description="Polar residues" evidence="11">
    <location>
        <begin position="290"/>
        <end position="303"/>
    </location>
</feature>
<feature type="compositionally biased region" description="Basic residues" evidence="11">
    <location>
        <begin position="737"/>
        <end position="747"/>
    </location>
</feature>
<accession>A0A1D1W4K5</accession>
<dbReference type="Gene3D" id="3.40.50.10810">
    <property type="entry name" value="Tandem AAA-ATPase domain"/>
    <property type="match status" value="1"/>
</dbReference>
<dbReference type="PANTHER" id="PTHR46850:SF1">
    <property type="entry name" value="CHROMODOMAIN-HELICASE-DNA-BINDING PROTEIN 9"/>
    <property type="match status" value="1"/>
</dbReference>
<dbReference type="GO" id="GO:0005524">
    <property type="term" value="F:ATP binding"/>
    <property type="evidence" value="ECO:0007669"/>
    <property type="project" value="UniProtKB-KW"/>
</dbReference>
<dbReference type="InterPro" id="IPR014001">
    <property type="entry name" value="Helicase_ATP-bd"/>
</dbReference>
<evidence type="ECO:0000259" key="14">
    <source>
        <dbReference type="PROSITE" id="PS51194"/>
    </source>
</evidence>
<dbReference type="SUPFAM" id="SSF160481">
    <property type="entry name" value="BRK domain-like"/>
    <property type="match status" value="2"/>
</dbReference>
<feature type="region of interest" description="Disordered" evidence="11">
    <location>
        <begin position="258"/>
        <end position="446"/>
    </location>
</feature>
<evidence type="ECO:0000256" key="6">
    <source>
        <dbReference type="ARBA" id="ARBA00022853"/>
    </source>
</evidence>
<dbReference type="Pfam" id="PF00176">
    <property type="entry name" value="SNF2-rel_dom"/>
    <property type="match status" value="1"/>
</dbReference>
<feature type="compositionally biased region" description="Low complexity" evidence="11">
    <location>
        <begin position="2651"/>
        <end position="2664"/>
    </location>
</feature>
<dbReference type="Pfam" id="PF07533">
    <property type="entry name" value="BRK"/>
    <property type="match status" value="2"/>
</dbReference>
<evidence type="ECO:0000256" key="2">
    <source>
        <dbReference type="ARBA" id="ARBA00022737"/>
    </source>
</evidence>
<name>A0A1D1W4K5_RAMVA</name>
<feature type="compositionally biased region" description="Basic and acidic residues" evidence="11">
    <location>
        <begin position="1969"/>
        <end position="1979"/>
    </location>
</feature>
<dbReference type="SMART" id="SM00490">
    <property type="entry name" value="HELICc"/>
    <property type="match status" value="1"/>
</dbReference>
<keyword evidence="10" id="KW-0539">Nucleus</keyword>
<feature type="compositionally biased region" description="Basic and acidic residues" evidence="11">
    <location>
        <begin position="2985"/>
        <end position="3018"/>
    </location>
</feature>
<dbReference type="SUPFAM" id="SSF52540">
    <property type="entry name" value="P-loop containing nucleoside triphosphate hydrolases"/>
    <property type="match status" value="2"/>
</dbReference>
<feature type="region of interest" description="Disordered" evidence="11">
    <location>
        <begin position="882"/>
        <end position="903"/>
    </location>
</feature>
<feature type="domain" description="Chromo" evidence="12">
    <location>
        <begin position="969"/>
        <end position="1015"/>
    </location>
</feature>
<feature type="compositionally biased region" description="Basic and acidic residues" evidence="11">
    <location>
        <begin position="2670"/>
        <end position="2684"/>
    </location>
</feature>
<dbReference type="CDD" id="cd18668">
    <property type="entry name" value="CD1_tandem_CHD5-9_like"/>
    <property type="match status" value="1"/>
</dbReference>
<evidence type="ECO:0000256" key="1">
    <source>
        <dbReference type="ARBA" id="ARBA00004123"/>
    </source>
</evidence>
<dbReference type="SMART" id="SM00487">
    <property type="entry name" value="DEXDc"/>
    <property type="match status" value="1"/>
</dbReference>
<evidence type="ECO:0008006" key="17">
    <source>
        <dbReference type="Google" id="ProtNLM"/>
    </source>
</evidence>
<dbReference type="GO" id="GO:0005634">
    <property type="term" value="C:nucleus"/>
    <property type="evidence" value="ECO:0007669"/>
    <property type="project" value="UniProtKB-SubCell"/>
</dbReference>
<feature type="compositionally biased region" description="Low complexity" evidence="11">
    <location>
        <begin position="3073"/>
        <end position="3085"/>
    </location>
</feature>
<dbReference type="Pfam" id="PF23078">
    <property type="entry name" value="HTH_CHD6-9"/>
    <property type="match status" value="1"/>
</dbReference>
<dbReference type="Gene3D" id="1.10.10.60">
    <property type="entry name" value="Homeodomain-like"/>
    <property type="match status" value="2"/>
</dbReference>
<evidence type="ECO:0000259" key="12">
    <source>
        <dbReference type="PROSITE" id="PS50013"/>
    </source>
</evidence>
<evidence type="ECO:0000256" key="10">
    <source>
        <dbReference type="ARBA" id="ARBA00023242"/>
    </source>
</evidence>
<dbReference type="PROSITE" id="PS51192">
    <property type="entry name" value="HELICASE_ATP_BIND_1"/>
    <property type="match status" value="1"/>
</dbReference>
<comment type="caution">
    <text evidence="15">The sequence shown here is derived from an EMBL/GenBank/DDBJ whole genome shotgun (WGS) entry which is preliminary data.</text>
</comment>
<dbReference type="Pfam" id="PF00271">
    <property type="entry name" value="Helicase_C"/>
    <property type="match status" value="1"/>
</dbReference>
<keyword evidence="2" id="KW-0677">Repeat</keyword>
<feature type="compositionally biased region" description="Acidic residues" evidence="11">
    <location>
        <begin position="1980"/>
        <end position="1995"/>
    </location>
</feature>
<feature type="compositionally biased region" description="Low complexity" evidence="11">
    <location>
        <begin position="313"/>
        <end position="326"/>
    </location>
</feature>
<keyword evidence="16" id="KW-1185">Reference proteome</keyword>
<keyword evidence="7" id="KW-0805">Transcription regulation</keyword>
<dbReference type="STRING" id="947166.A0A1D1W4K5"/>
<feature type="region of interest" description="Disordered" evidence="11">
    <location>
        <begin position="1968"/>
        <end position="2058"/>
    </location>
</feature>
<dbReference type="GO" id="GO:0016787">
    <property type="term" value="F:hydrolase activity"/>
    <property type="evidence" value="ECO:0007669"/>
    <property type="project" value="UniProtKB-KW"/>
</dbReference>
<evidence type="ECO:0000256" key="4">
    <source>
        <dbReference type="ARBA" id="ARBA00022801"/>
    </source>
</evidence>
<keyword evidence="6" id="KW-0156">Chromatin regulator</keyword>
<feature type="compositionally biased region" description="Basic residues" evidence="11">
    <location>
        <begin position="800"/>
        <end position="809"/>
    </location>
</feature>
<feature type="compositionally biased region" description="Low complexity" evidence="11">
    <location>
        <begin position="2365"/>
        <end position="2377"/>
    </location>
</feature>
<protein>
    <recommendedName>
        <fullName evidence="17">DNA helicase</fullName>
    </recommendedName>
</protein>
<dbReference type="InterPro" id="IPR016197">
    <property type="entry name" value="Chromo-like_dom_sf"/>
</dbReference>
<gene>
    <name evidence="15" type="primary">RvY_17530-1</name>
    <name evidence="15" type="synonym">RvY_17530.1</name>
    <name evidence="15" type="ORF">RvY_17530</name>
</gene>
<feature type="compositionally biased region" description="Basic residues" evidence="11">
    <location>
        <begin position="1819"/>
        <end position="1828"/>
    </location>
</feature>
<feature type="compositionally biased region" description="Basic and acidic residues" evidence="11">
    <location>
        <begin position="3086"/>
        <end position="3099"/>
    </location>
</feature>
<feature type="region of interest" description="Disordered" evidence="11">
    <location>
        <begin position="2982"/>
        <end position="3023"/>
    </location>
</feature>
<dbReference type="InterPro" id="IPR000953">
    <property type="entry name" value="Chromo/chromo_shadow_dom"/>
</dbReference>
<feature type="compositionally biased region" description="Acidic residues" evidence="11">
    <location>
        <begin position="1670"/>
        <end position="1689"/>
    </location>
</feature>
<dbReference type="Proteomes" id="UP000186922">
    <property type="component" value="Unassembled WGS sequence"/>
</dbReference>
<dbReference type="GO" id="GO:0006325">
    <property type="term" value="P:chromatin organization"/>
    <property type="evidence" value="ECO:0007669"/>
    <property type="project" value="UniProtKB-KW"/>
</dbReference>
<feature type="domain" description="Chromo" evidence="12">
    <location>
        <begin position="873"/>
        <end position="957"/>
    </location>
</feature>
<organism evidence="15 16">
    <name type="scientific">Ramazzottius varieornatus</name>
    <name type="common">Water bear</name>
    <name type="synonym">Tardigrade</name>
    <dbReference type="NCBI Taxonomy" id="947166"/>
    <lineage>
        <taxon>Eukaryota</taxon>
        <taxon>Metazoa</taxon>
        <taxon>Ecdysozoa</taxon>
        <taxon>Tardigrada</taxon>
        <taxon>Eutardigrada</taxon>
        <taxon>Parachela</taxon>
        <taxon>Hypsibioidea</taxon>
        <taxon>Ramazzottiidae</taxon>
        <taxon>Ramazzottius</taxon>
    </lineage>
</organism>
<proteinExistence type="predicted"/>